<comment type="caution">
    <text evidence="2">The sequence shown here is derived from an EMBL/GenBank/DDBJ whole genome shotgun (WGS) entry which is preliminary data.</text>
</comment>
<reference evidence="1 3" key="1">
    <citation type="submission" date="2016-02" db="EMBL/GenBank/DDBJ databases">
        <authorList>
            <person name="Strepis N."/>
        </authorList>
    </citation>
    <scope>NUCLEOTIDE SEQUENCE [LARGE SCALE GENOMIC DNA]</scope>
    <source>
        <strain evidence="1">Trichococcus flocculiformis</strain>
    </source>
</reference>
<keyword evidence="3" id="KW-1185">Reference proteome</keyword>
<evidence type="ECO:0000313" key="3">
    <source>
        <dbReference type="Proteomes" id="UP000195947"/>
    </source>
</evidence>
<dbReference type="EMBL" id="FOQC01000020">
    <property type="protein sequence ID" value="SFH86176.1"/>
    <property type="molecule type" value="Genomic_DNA"/>
</dbReference>
<sequence>MSTKSFTTDFKINKKTSFKLTDALDHSRRVDYQIKQKVETVTDRDRIQKMMSSFIGK</sequence>
<dbReference type="AlphaFoldDB" id="A0AB38BII5"/>
<name>A0AB38BII5_9LACT</name>
<protein>
    <submittedName>
        <fullName evidence="2">Uncharacterized protein</fullName>
    </submittedName>
</protein>
<dbReference type="EMBL" id="FJMZ01000027">
    <property type="protein sequence ID" value="CZQ96880.1"/>
    <property type="molecule type" value="Genomic_DNA"/>
</dbReference>
<accession>A0AB38BII5</accession>
<dbReference type="RefSeq" id="WP_177187554.1">
    <property type="nucleotide sequence ID" value="NZ_FJMZ01000027.1"/>
</dbReference>
<dbReference type="Proteomes" id="UP000195947">
    <property type="component" value="Unassembled WGS sequence"/>
</dbReference>
<organism evidence="2 4">
    <name type="scientific">Trichococcus flocculiformis</name>
    <dbReference type="NCBI Taxonomy" id="82803"/>
    <lineage>
        <taxon>Bacteria</taxon>
        <taxon>Bacillati</taxon>
        <taxon>Bacillota</taxon>
        <taxon>Bacilli</taxon>
        <taxon>Lactobacillales</taxon>
        <taxon>Carnobacteriaceae</taxon>
        <taxon>Trichococcus</taxon>
    </lineage>
</organism>
<evidence type="ECO:0000313" key="2">
    <source>
        <dbReference type="EMBL" id="SFH86176.1"/>
    </source>
</evidence>
<evidence type="ECO:0000313" key="4">
    <source>
        <dbReference type="Proteomes" id="UP000199686"/>
    </source>
</evidence>
<gene>
    <name evidence="2" type="ORF">SAMN04488507_102033</name>
    <name evidence="1" type="ORF">TFLO_2120</name>
</gene>
<evidence type="ECO:0000313" key="1">
    <source>
        <dbReference type="EMBL" id="CZQ96880.1"/>
    </source>
</evidence>
<proteinExistence type="predicted"/>
<dbReference type="Proteomes" id="UP000199686">
    <property type="component" value="Unassembled WGS sequence"/>
</dbReference>
<reference evidence="2 4" key="2">
    <citation type="submission" date="2016-10" db="EMBL/GenBank/DDBJ databases">
        <authorList>
            <person name="Varghese N."/>
            <person name="Submissions S."/>
        </authorList>
    </citation>
    <scope>NUCLEOTIDE SEQUENCE [LARGE SCALE GENOMIC DNA]</scope>
    <source>
        <strain evidence="2 4">DSM 2094</strain>
    </source>
</reference>